<name>A0AA35Z7K9_LACSI</name>
<dbReference type="EMBL" id="OX465081">
    <property type="protein sequence ID" value="CAI9286777.1"/>
    <property type="molecule type" value="Genomic_DNA"/>
</dbReference>
<organism evidence="1 2">
    <name type="scientific">Lactuca saligna</name>
    <name type="common">Willowleaf lettuce</name>
    <dbReference type="NCBI Taxonomy" id="75948"/>
    <lineage>
        <taxon>Eukaryota</taxon>
        <taxon>Viridiplantae</taxon>
        <taxon>Streptophyta</taxon>
        <taxon>Embryophyta</taxon>
        <taxon>Tracheophyta</taxon>
        <taxon>Spermatophyta</taxon>
        <taxon>Magnoliopsida</taxon>
        <taxon>eudicotyledons</taxon>
        <taxon>Gunneridae</taxon>
        <taxon>Pentapetalae</taxon>
        <taxon>asterids</taxon>
        <taxon>campanulids</taxon>
        <taxon>Asterales</taxon>
        <taxon>Asteraceae</taxon>
        <taxon>Cichorioideae</taxon>
        <taxon>Cichorieae</taxon>
        <taxon>Lactucinae</taxon>
        <taxon>Lactuca</taxon>
    </lineage>
</organism>
<keyword evidence="2" id="KW-1185">Reference proteome</keyword>
<protein>
    <submittedName>
        <fullName evidence="1">Uncharacterized protein</fullName>
    </submittedName>
</protein>
<reference evidence="1" key="1">
    <citation type="submission" date="2023-04" db="EMBL/GenBank/DDBJ databases">
        <authorList>
            <person name="Vijverberg K."/>
            <person name="Xiong W."/>
            <person name="Schranz E."/>
        </authorList>
    </citation>
    <scope>NUCLEOTIDE SEQUENCE</scope>
</reference>
<dbReference type="AlphaFoldDB" id="A0AA35Z7K9"/>
<evidence type="ECO:0000313" key="1">
    <source>
        <dbReference type="EMBL" id="CAI9286777.1"/>
    </source>
</evidence>
<accession>A0AA35Z7K9</accession>
<evidence type="ECO:0000313" key="2">
    <source>
        <dbReference type="Proteomes" id="UP001177003"/>
    </source>
</evidence>
<gene>
    <name evidence="1" type="ORF">LSALG_LOCUS26177</name>
</gene>
<proteinExistence type="predicted"/>
<dbReference type="Proteomes" id="UP001177003">
    <property type="component" value="Chromosome 5"/>
</dbReference>
<sequence length="170" mass="20240">MIFSYNTNITKGPYAPDSTIIIQSTNVAFLDEISKQFTNSGIEDFVNYVKSCPLRYAFYDFLDPFYPKQVWYNFHLLGLTRDPYKNTLRQEGLIHEYMFIPEPEHKIFYLDSQNQMCFQRTDDLPSAPTEHLFHLRLEGLGHYELERGYCELISLELSRRLDELKLDQFR</sequence>